<feature type="domain" description="RPAP1/MINIYO-like TPR repeats" evidence="1">
    <location>
        <begin position="4"/>
        <end position="151"/>
    </location>
</feature>
<sequence>MESTVSARFMLSLKIYTQPGHLSCLRFDISIPGVSSFYDLYMEVLSQYEAVSFGDHLFANYTLLPLQQRFGPRYKLALWMEKTEILHALNLPITKCLIPMETLLVPHETDLALLRAYLSALASASVIRQRAPLMYLIAVHHLNHFLFNEDGERSERVSQFKMIIAKQLQVVQTSPNPRKTWRYHLLFYKSCNPSAPDGFEMYEELPEERGMTLKHILPT</sequence>
<dbReference type="Proteomes" id="UP000230750">
    <property type="component" value="Unassembled WGS sequence"/>
</dbReference>
<organism evidence="2 3">
    <name type="scientific">Stichopus japonicus</name>
    <name type="common">Sea cucumber</name>
    <dbReference type="NCBI Taxonomy" id="307972"/>
    <lineage>
        <taxon>Eukaryota</taxon>
        <taxon>Metazoa</taxon>
        <taxon>Echinodermata</taxon>
        <taxon>Eleutherozoa</taxon>
        <taxon>Echinozoa</taxon>
        <taxon>Holothuroidea</taxon>
        <taxon>Aspidochirotacea</taxon>
        <taxon>Aspidochirotida</taxon>
        <taxon>Stichopodidae</taxon>
        <taxon>Apostichopus</taxon>
    </lineage>
</organism>
<dbReference type="InterPro" id="IPR057989">
    <property type="entry name" value="TPR_RPAP1/MINIYO-like"/>
</dbReference>
<dbReference type="PANTHER" id="PTHR21483:SF18">
    <property type="entry name" value="RNA POLYMERASE II-ASSOCIATED PROTEIN 1"/>
    <property type="match status" value="1"/>
</dbReference>
<dbReference type="PANTHER" id="PTHR21483">
    <property type="entry name" value="RNA POLYMERASE II-ASSOCIATED PROTEIN 1"/>
    <property type="match status" value="1"/>
</dbReference>
<evidence type="ECO:0000313" key="2">
    <source>
        <dbReference type="EMBL" id="PIK33370.1"/>
    </source>
</evidence>
<evidence type="ECO:0000259" key="1">
    <source>
        <dbReference type="Pfam" id="PF25766"/>
    </source>
</evidence>
<dbReference type="AlphaFoldDB" id="A0A2G8JCA1"/>
<dbReference type="EMBL" id="MRZV01002599">
    <property type="protein sequence ID" value="PIK33370.1"/>
    <property type="molecule type" value="Genomic_DNA"/>
</dbReference>
<gene>
    <name evidence="2" type="ORF">BSL78_29819</name>
</gene>
<keyword evidence="3" id="KW-1185">Reference proteome</keyword>
<protein>
    <submittedName>
        <fullName evidence="2">Putative RNA polymerase II-associated protein 1-like</fullName>
    </submittedName>
</protein>
<evidence type="ECO:0000313" key="3">
    <source>
        <dbReference type="Proteomes" id="UP000230750"/>
    </source>
</evidence>
<dbReference type="InterPro" id="IPR039913">
    <property type="entry name" value="RPAP1/Rba50"/>
</dbReference>
<reference evidence="2 3" key="1">
    <citation type="journal article" date="2017" name="PLoS Biol.">
        <title>The sea cucumber genome provides insights into morphological evolution and visceral regeneration.</title>
        <authorList>
            <person name="Zhang X."/>
            <person name="Sun L."/>
            <person name="Yuan J."/>
            <person name="Sun Y."/>
            <person name="Gao Y."/>
            <person name="Zhang L."/>
            <person name="Li S."/>
            <person name="Dai H."/>
            <person name="Hamel J.F."/>
            <person name="Liu C."/>
            <person name="Yu Y."/>
            <person name="Liu S."/>
            <person name="Lin W."/>
            <person name="Guo K."/>
            <person name="Jin S."/>
            <person name="Xu P."/>
            <person name="Storey K.B."/>
            <person name="Huan P."/>
            <person name="Zhang T."/>
            <person name="Zhou Y."/>
            <person name="Zhang J."/>
            <person name="Lin C."/>
            <person name="Li X."/>
            <person name="Xing L."/>
            <person name="Huo D."/>
            <person name="Sun M."/>
            <person name="Wang L."/>
            <person name="Mercier A."/>
            <person name="Li F."/>
            <person name="Yang H."/>
            <person name="Xiang J."/>
        </authorList>
    </citation>
    <scope>NUCLEOTIDE SEQUENCE [LARGE SCALE GENOMIC DNA]</scope>
    <source>
        <strain evidence="2">Shaxun</strain>
        <tissue evidence="2">Muscle</tissue>
    </source>
</reference>
<name>A0A2G8JCA1_STIJA</name>
<proteinExistence type="predicted"/>
<dbReference type="OrthoDB" id="348201at2759"/>
<dbReference type="GO" id="GO:0006366">
    <property type="term" value="P:transcription by RNA polymerase II"/>
    <property type="evidence" value="ECO:0007669"/>
    <property type="project" value="InterPro"/>
</dbReference>
<dbReference type="STRING" id="307972.A0A2G8JCA1"/>
<dbReference type="Pfam" id="PF25766">
    <property type="entry name" value="TPR_RPAP1"/>
    <property type="match status" value="1"/>
</dbReference>
<accession>A0A2G8JCA1</accession>
<comment type="caution">
    <text evidence="2">The sequence shown here is derived from an EMBL/GenBank/DDBJ whole genome shotgun (WGS) entry which is preliminary data.</text>
</comment>